<evidence type="ECO:0000313" key="1">
    <source>
        <dbReference type="EMBL" id="XPM63982.1"/>
    </source>
</evidence>
<evidence type="ECO:0000313" key="2">
    <source>
        <dbReference type="Proteomes" id="UP000095472"/>
    </source>
</evidence>
<name>A0ACD5GTH0_9CYAN</name>
<protein>
    <submittedName>
        <fullName evidence="1">Tetratricopeptide repeat protein</fullName>
    </submittedName>
</protein>
<dbReference type="EMBL" id="CP182909">
    <property type="protein sequence ID" value="XPM63982.1"/>
    <property type="molecule type" value="Genomic_DNA"/>
</dbReference>
<accession>A0ACD5GTH0</accession>
<organism evidence="1 2">
    <name type="scientific">Desertifilum tharense IPPAS B-1220</name>
    <dbReference type="NCBI Taxonomy" id="1781255"/>
    <lineage>
        <taxon>Bacteria</taxon>
        <taxon>Bacillati</taxon>
        <taxon>Cyanobacteriota</taxon>
        <taxon>Cyanophyceae</taxon>
        <taxon>Desertifilales</taxon>
        <taxon>Desertifilaceae</taxon>
        <taxon>Desertifilum</taxon>
    </lineage>
</organism>
<gene>
    <name evidence="1" type="ORF">BH720_033625</name>
</gene>
<proteinExistence type="predicted"/>
<sequence>MSQFQPLFEIAGTEFYSLQKGENELSQHSQTYGVKDLAPQITDFADTADAIAQLDLIITVDTAVAHLAGTLGKPVWLLLSYSPDWRWLLERTDSPWYPSLRLFRQPRFGDWESVFQQLRAELENRVVGGGSQELLNRALSHHQAGELQQAQRIYQQILAIDPQCVEAIQLLGTVTHQLGDSQSAIAYLRQALTINPNYAEAHNNLGDALWQSEQSIKAIECYQSAIALKPDYLDAYNNLGIALRHHHQPQAAIEAYQKAIALQPNRADAYNNLGLAYRDLGEIESAIAQYQRAIQLNPNYADAHLNLAFAYLLLGNFQQGFAEYEWRWRHPNFNPNHSIPQFWDGTPLNGRTILLFAEQGLGDTLQFIRYAPRVKAQGGQVILECQPP</sequence>
<dbReference type="Proteomes" id="UP000095472">
    <property type="component" value="Chromosome"/>
</dbReference>
<reference evidence="1 2" key="1">
    <citation type="journal article" date="2016" name="Genome Announc.">
        <title>Draft Genome Sequence of the Thermotolerant Cyanobacterium Desertifilum sp. IPPAS B-1220.</title>
        <authorList>
            <person name="Mironov K.S."/>
            <person name="Sinetova M.A."/>
            <person name="Bolatkhan K."/>
            <person name="Zayadan B.K."/>
            <person name="Ustinova V.V."/>
            <person name="Kupriyanova E.V."/>
            <person name="Skrypnik A.N."/>
            <person name="Gogoleva N.E."/>
            <person name="Gogolev Y.V."/>
            <person name="Los D.A."/>
        </authorList>
    </citation>
    <scope>NUCLEOTIDE SEQUENCE [LARGE SCALE GENOMIC DNA]</scope>
    <source>
        <strain evidence="1 2">IPPAS B-1220</strain>
    </source>
</reference>
<keyword evidence="2" id="KW-1185">Reference proteome</keyword>